<sequence length="538" mass="59747">MNLAPEPYHFPDHERSATMKRRHLIQAVPAALGMTIAGVPLHSLAQARKGIVNVLVQPEPPGLMMGIVQNGPTQLIAGNIYEGLLRYDEKLQPQPQLATSWTVSPDSKTYVFKLKPNVKWHDGKPFTADDVVFSCDVFLRKTHARFRASLAHVETIKALDPLTVEFKLKQPFGPFLGIFENGTMPMVPRHIYEGTDFLNNPANATPIGTGPLKFKEWAKGSYIHLVANENYHQAGVVTIESVYFHVIPDAASRAAAFESGKVDIAPGGTVEYFDVNRLSKLPGAAVTTKGWEFFAPQSWLWINNRTKPMDQVKFRQAIWTAIDREAMAKIAWYGFAKPATGPFNSHIAYASDDVAKYPRDIAKAKKLLAEAGYKGETLRLLPLPYGESWQRQAEIVRQNLTQAGVKIEMVATDVAGWNQRCNEWDFDLAFTYVYQYGDPALGVGRNYTSSNIAKGSPFNNVAGYSNPKVDALFAAGATESDPTKRRAIYLEVQKILVDEVPVAWLHEINFPTLYRTKVQNIVSSGIGLNDSLGRVKLA</sequence>
<dbReference type="Gene3D" id="3.10.105.10">
    <property type="entry name" value="Dipeptide-binding Protein, Domain 3"/>
    <property type="match status" value="1"/>
</dbReference>
<dbReference type="GO" id="GO:0015833">
    <property type="term" value="P:peptide transport"/>
    <property type="evidence" value="ECO:0007669"/>
    <property type="project" value="TreeGrafter"/>
</dbReference>
<keyword evidence="2" id="KW-0732">Signal</keyword>
<gene>
    <name evidence="4" type="ORF">SAMN04489711_1216</name>
</gene>
<evidence type="ECO:0000259" key="3">
    <source>
        <dbReference type="Pfam" id="PF00496"/>
    </source>
</evidence>
<dbReference type="Proteomes" id="UP000199119">
    <property type="component" value="Unassembled WGS sequence"/>
</dbReference>
<dbReference type="InterPro" id="IPR030678">
    <property type="entry name" value="Peptide/Ni-bd"/>
</dbReference>
<dbReference type="CDD" id="cd08517">
    <property type="entry name" value="PBP2_NikA_DppA_OppA_like_13"/>
    <property type="match status" value="1"/>
</dbReference>
<keyword evidence="5" id="KW-1185">Reference proteome</keyword>
<name>A0A1I2HD03_9BURK</name>
<dbReference type="PANTHER" id="PTHR30290">
    <property type="entry name" value="PERIPLASMIC BINDING COMPONENT OF ABC TRANSPORTER"/>
    <property type="match status" value="1"/>
</dbReference>
<feature type="domain" description="Solute-binding protein family 5" evidence="3">
    <location>
        <begin position="92"/>
        <end position="450"/>
    </location>
</feature>
<evidence type="ECO:0000256" key="2">
    <source>
        <dbReference type="ARBA" id="ARBA00022729"/>
    </source>
</evidence>
<dbReference type="STRING" id="1177982.SAMN04489711_1216"/>
<dbReference type="GO" id="GO:0043190">
    <property type="term" value="C:ATP-binding cassette (ABC) transporter complex"/>
    <property type="evidence" value="ECO:0007669"/>
    <property type="project" value="InterPro"/>
</dbReference>
<dbReference type="GO" id="GO:1904680">
    <property type="term" value="F:peptide transmembrane transporter activity"/>
    <property type="evidence" value="ECO:0007669"/>
    <property type="project" value="TreeGrafter"/>
</dbReference>
<dbReference type="SUPFAM" id="SSF53850">
    <property type="entry name" value="Periplasmic binding protein-like II"/>
    <property type="match status" value="1"/>
</dbReference>
<organism evidence="4 5">
    <name type="scientific">Paracidovorax wautersii</name>
    <dbReference type="NCBI Taxonomy" id="1177982"/>
    <lineage>
        <taxon>Bacteria</taxon>
        <taxon>Pseudomonadati</taxon>
        <taxon>Pseudomonadota</taxon>
        <taxon>Betaproteobacteria</taxon>
        <taxon>Burkholderiales</taxon>
        <taxon>Comamonadaceae</taxon>
        <taxon>Paracidovorax</taxon>
    </lineage>
</organism>
<dbReference type="Gene3D" id="3.40.190.10">
    <property type="entry name" value="Periplasmic binding protein-like II"/>
    <property type="match status" value="1"/>
</dbReference>
<dbReference type="PIRSF" id="PIRSF002741">
    <property type="entry name" value="MppA"/>
    <property type="match status" value="1"/>
</dbReference>
<comment type="similarity">
    <text evidence="1">Belongs to the bacterial solute-binding protein 5 family.</text>
</comment>
<protein>
    <submittedName>
        <fullName evidence="4">Peptide/nickel transport system substrate-binding protein</fullName>
    </submittedName>
</protein>
<dbReference type="AlphaFoldDB" id="A0A1I2HD03"/>
<dbReference type="EMBL" id="FONX01000021">
    <property type="protein sequence ID" value="SFF26451.1"/>
    <property type="molecule type" value="Genomic_DNA"/>
</dbReference>
<evidence type="ECO:0000256" key="1">
    <source>
        <dbReference type="ARBA" id="ARBA00005695"/>
    </source>
</evidence>
<reference evidence="5" key="1">
    <citation type="submission" date="2016-10" db="EMBL/GenBank/DDBJ databases">
        <authorList>
            <person name="Varghese N."/>
            <person name="Submissions S."/>
        </authorList>
    </citation>
    <scope>NUCLEOTIDE SEQUENCE [LARGE SCALE GENOMIC DNA]</scope>
    <source>
        <strain evidence="5">DSM 27981</strain>
    </source>
</reference>
<dbReference type="GO" id="GO:0030288">
    <property type="term" value="C:outer membrane-bounded periplasmic space"/>
    <property type="evidence" value="ECO:0007669"/>
    <property type="project" value="UniProtKB-ARBA"/>
</dbReference>
<dbReference type="InterPro" id="IPR000914">
    <property type="entry name" value="SBP_5_dom"/>
</dbReference>
<accession>A0A1I2HD03</accession>
<dbReference type="InterPro" id="IPR039424">
    <property type="entry name" value="SBP_5"/>
</dbReference>
<evidence type="ECO:0000313" key="5">
    <source>
        <dbReference type="Proteomes" id="UP000199119"/>
    </source>
</evidence>
<proteinExistence type="inferred from homology"/>
<dbReference type="PANTHER" id="PTHR30290:SF38">
    <property type="entry name" value="D,D-DIPEPTIDE-BINDING PERIPLASMIC PROTEIN DDPA-RELATED"/>
    <property type="match status" value="1"/>
</dbReference>
<evidence type="ECO:0000313" key="4">
    <source>
        <dbReference type="EMBL" id="SFF26451.1"/>
    </source>
</evidence>
<dbReference type="Pfam" id="PF00496">
    <property type="entry name" value="SBP_bac_5"/>
    <property type="match status" value="1"/>
</dbReference>